<reference evidence="7 8" key="1">
    <citation type="submission" date="2019-10" db="EMBL/GenBank/DDBJ databases">
        <title>Whole genome shotgun sequence of Acrocarpospora pleiomorpha NBRC 16267.</title>
        <authorList>
            <person name="Ichikawa N."/>
            <person name="Kimura A."/>
            <person name="Kitahashi Y."/>
            <person name="Komaki H."/>
            <person name="Oguchi A."/>
        </authorList>
    </citation>
    <scope>NUCLEOTIDE SEQUENCE [LARGE SCALE GENOMIC DNA]</scope>
    <source>
        <strain evidence="7 8">NBRC 16267</strain>
    </source>
</reference>
<keyword evidence="8" id="KW-1185">Reference proteome</keyword>
<dbReference type="InterPro" id="IPR011990">
    <property type="entry name" value="TPR-like_helical_dom_sf"/>
</dbReference>
<dbReference type="InterPro" id="IPR016032">
    <property type="entry name" value="Sig_transdc_resp-reg_C-effctor"/>
</dbReference>
<dbReference type="SUPFAM" id="SSF51004">
    <property type="entry name" value="C-terminal (heme d1) domain of cytochrome cd1-nitrite reductase"/>
    <property type="match status" value="1"/>
</dbReference>
<dbReference type="SUPFAM" id="SSF50952">
    <property type="entry name" value="Soluble quinoprotein glucose dehydrogenase"/>
    <property type="match status" value="1"/>
</dbReference>
<evidence type="ECO:0000256" key="4">
    <source>
        <dbReference type="ARBA" id="ARBA00023163"/>
    </source>
</evidence>
<dbReference type="GO" id="GO:0003677">
    <property type="term" value="F:DNA binding"/>
    <property type="evidence" value="ECO:0007669"/>
    <property type="project" value="UniProtKB-KW"/>
</dbReference>
<dbReference type="SUPFAM" id="SSF48452">
    <property type="entry name" value="TPR-like"/>
    <property type="match status" value="1"/>
</dbReference>
<comment type="similarity">
    <text evidence="1">Belongs to the AfsR/DnrI/RedD regulatory family.</text>
</comment>
<accession>A0A5M3XMU2</accession>
<evidence type="ECO:0000256" key="1">
    <source>
        <dbReference type="ARBA" id="ARBA00005820"/>
    </source>
</evidence>
<evidence type="ECO:0000259" key="5">
    <source>
        <dbReference type="SMART" id="SM00862"/>
    </source>
</evidence>
<evidence type="ECO:0000313" key="7">
    <source>
        <dbReference type="EMBL" id="GES22665.1"/>
    </source>
</evidence>
<dbReference type="GO" id="GO:0000160">
    <property type="term" value="P:phosphorelay signal transduction system"/>
    <property type="evidence" value="ECO:0007669"/>
    <property type="project" value="InterPro"/>
</dbReference>
<dbReference type="InterPro" id="IPR049052">
    <property type="entry name" value="nSTAND1"/>
</dbReference>
<feature type="domain" description="OmpR/PhoB-type" evidence="5">
    <location>
        <begin position="18"/>
        <end position="84"/>
    </location>
</feature>
<dbReference type="InterPro" id="IPR011048">
    <property type="entry name" value="Haem_d1_sf"/>
</dbReference>
<sequence>MSVLEIRVLGPFEVLFDGTPVPLDGRPREVLALLAAEAGRPVRTETILRRLDFASKGNLQSSVSRLRRALPSEAVLTVPHGYTVRADVDAVRFASLVTTSRTAEDPDPLLAEALALWRGEPYADFGFLEAERKRLAALHGEAVERRNEARLAAGQGAELVADLEELLLRHPTREKLWGQLMRALYRSGRVAEAAQAFQRAREALLEEGFEPGPELAGIQRDVLAHDSRLVQGDTCPYKGLARFERDDAPYFHGRAKLVAKMVAHLSRAPLVAVVGASGSGKSSAVRAGLLPRLAGEALPGSRRWRQVVLTPATTPDLAAALPDEPAVIFVDQFEEVFTTLTAERRRVFLDTLAGCPHKVVLTLRADYYGGCAEHRELARLVVDAQVLVGPMTKEELAEAIQAPAGQVGLTLEDGLVEALLADVHDQPGSLPLLSTALLDLWERREGRTLTLAAYQRSGGVRGAIERMAERAYASLTEPERRIARSVFLRLADGGERFVRRRVATGELADPEVRRVLGLLLDRRLLITDHDTVEVAHEALLTEWPRLRDWLESDADGRALRRHLSPAARDWADRGRDPAELYRGARLSGALDWAAGHPELLTAVEREFLDASAAEAERESRSRSTRRLRAMAVSLVVAAIIAAMGWTQKTASDEARLIADAERLVAQAVSDPDPARGGLLAVQAVRMYPTPLAQRTLLALLFANPRLLRGTPALPELVGATALSGDGRRLAISSELGRVLVYDIATLDPVGPPIDAGPTVVRRISLDQGGRRLITMNRPGTPVRIWDVATATPRNLSSRSGRIPDTAVFVAGDAIAAVVAEHIEVWDAESERVLPNSETNSGLFTSGDLAHLAVTTVSGRTRVLDLRGKLLGDLPTASAETQALNRDGTALLTTAIDQITIWDVPKGRPEGPVRYGTDITWASWSAENAEVISGDGLGRVNVWDAATRQLLRSFPAAGRVAGAEIAEGGRTLVSVTLDGVILTWDLTGDRGFGAPVRIGEGVDGRIDGFRAAWNPNAVYARDGQVWELGLTPGSAERPLASFDGEDFKGEDGVVAGVGGGKIVVATTDDVQVIGGLTRKIFNPLAALSGDGTRLAITTKPTDTTADRPVLEIVDAGTNATLATVPLPAKASVLAYTPDGALLAGLVNGTVIVLDAGGRQVGAPLAVARSDAEVSAIGFGRDGQVAFGADDGQLSLWDSGTWAPQRVLSRTRPGQYRSIAISPDNRFVASSQADGRISLHERGTGLLIGTTPGPYDNTSRFLTFDGSALLSVSSDRSVHRWDLDLESARRRVCAAAGRDLTVAEWDAFLRGYPYQRQCA</sequence>
<dbReference type="SUPFAM" id="SSF46894">
    <property type="entry name" value="C-terminal effector domain of the bipartite response regulators"/>
    <property type="match status" value="1"/>
</dbReference>
<dbReference type="GO" id="GO:0006355">
    <property type="term" value="P:regulation of DNA-templated transcription"/>
    <property type="evidence" value="ECO:0007669"/>
    <property type="project" value="InterPro"/>
</dbReference>
<dbReference type="PANTHER" id="PTHR35807">
    <property type="entry name" value="TRANSCRIPTIONAL REGULATOR REDD-RELATED"/>
    <property type="match status" value="1"/>
</dbReference>
<keyword evidence="2" id="KW-0805">Transcription regulation</keyword>
<dbReference type="SMART" id="SM01043">
    <property type="entry name" value="BTAD"/>
    <property type="match status" value="1"/>
</dbReference>
<evidence type="ECO:0000256" key="2">
    <source>
        <dbReference type="ARBA" id="ARBA00023015"/>
    </source>
</evidence>
<comment type="caution">
    <text evidence="7">The sequence shown here is derived from an EMBL/GenBank/DDBJ whole genome shotgun (WGS) entry which is preliminary data.</text>
</comment>
<dbReference type="GO" id="GO:0005829">
    <property type="term" value="C:cytosol"/>
    <property type="evidence" value="ECO:0007669"/>
    <property type="project" value="UniProtKB-ARBA"/>
</dbReference>
<dbReference type="RefSeq" id="WP_155347613.1">
    <property type="nucleotide sequence ID" value="NZ_BAAAHM010000029.1"/>
</dbReference>
<evidence type="ECO:0000256" key="3">
    <source>
        <dbReference type="ARBA" id="ARBA00023125"/>
    </source>
</evidence>
<dbReference type="Gene3D" id="2.130.10.10">
    <property type="entry name" value="YVTN repeat-like/Quinoprotein amine dehydrogenase"/>
    <property type="match status" value="3"/>
</dbReference>
<dbReference type="Pfam" id="PF20703">
    <property type="entry name" value="nSTAND1"/>
    <property type="match status" value="1"/>
</dbReference>
<dbReference type="CDD" id="cd15831">
    <property type="entry name" value="BTAD"/>
    <property type="match status" value="1"/>
</dbReference>
<dbReference type="OrthoDB" id="134501at2"/>
<dbReference type="InterPro" id="IPR051677">
    <property type="entry name" value="AfsR-DnrI-RedD_regulator"/>
</dbReference>
<dbReference type="Proteomes" id="UP000377595">
    <property type="component" value="Unassembled WGS sequence"/>
</dbReference>
<keyword evidence="4" id="KW-0804">Transcription</keyword>
<gene>
    <name evidence="7" type="ORF">Aple_055630</name>
</gene>
<organism evidence="7 8">
    <name type="scientific">Acrocarpospora pleiomorpha</name>
    <dbReference type="NCBI Taxonomy" id="90975"/>
    <lineage>
        <taxon>Bacteria</taxon>
        <taxon>Bacillati</taxon>
        <taxon>Actinomycetota</taxon>
        <taxon>Actinomycetes</taxon>
        <taxon>Streptosporangiales</taxon>
        <taxon>Streptosporangiaceae</taxon>
        <taxon>Acrocarpospora</taxon>
    </lineage>
</organism>
<dbReference type="InterPro" id="IPR027417">
    <property type="entry name" value="P-loop_NTPase"/>
</dbReference>
<dbReference type="Pfam" id="PF03704">
    <property type="entry name" value="BTAD"/>
    <property type="match status" value="1"/>
</dbReference>
<dbReference type="InterPro" id="IPR011041">
    <property type="entry name" value="Quinoprot_gluc/sorb_DH_b-prop"/>
</dbReference>
<dbReference type="SUPFAM" id="SSF82171">
    <property type="entry name" value="DPP6 N-terminal domain-like"/>
    <property type="match status" value="1"/>
</dbReference>
<dbReference type="InterPro" id="IPR015943">
    <property type="entry name" value="WD40/YVTN_repeat-like_dom_sf"/>
</dbReference>
<evidence type="ECO:0000313" key="8">
    <source>
        <dbReference type="Proteomes" id="UP000377595"/>
    </source>
</evidence>
<dbReference type="Gene3D" id="1.25.40.10">
    <property type="entry name" value="Tetratricopeptide repeat domain"/>
    <property type="match status" value="1"/>
</dbReference>
<dbReference type="SMART" id="SM00862">
    <property type="entry name" value="Trans_reg_C"/>
    <property type="match status" value="1"/>
</dbReference>
<proteinExistence type="inferred from homology"/>
<evidence type="ECO:0000259" key="6">
    <source>
        <dbReference type="SMART" id="SM01043"/>
    </source>
</evidence>
<feature type="domain" description="Bacterial transcriptional activator" evidence="6">
    <location>
        <begin position="88"/>
        <end position="223"/>
    </location>
</feature>
<dbReference type="InterPro" id="IPR001867">
    <property type="entry name" value="OmpR/PhoB-type_DNA-bd"/>
</dbReference>
<dbReference type="InterPro" id="IPR001680">
    <property type="entry name" value="WD40_rpt"/>
</dbReference>
<dbReference type="PANTHER" id="PTHR35807:SF1">
    <property type="entry name" value="TRANSCRIPTIONAL REGULATOR REDD"/>
    <property type="match status" value="1"/>
</dbReference>
<dbReference type="EMBL" id="BLAF01000033">
    <property type="protein sequence ID" value="GES22665.1"/>
    <property type="molecule type" value="Genomic_DNA"/>
</dbReference>
<dbReference type="InterPro" id="IPR036388">
    <property type="entry name" value="WH-like_DNA-bd_sf"/>
</dbReference>
<keyword evidence="3" id="KW-0238">DNA-binding</keyword>
<dbReference type="SMART" id="SM00320">
    <property type="entry name" value="WD40"/>
    <property type="match status" value="7"/>
</dbReference>
<dbReference type="InterPro" id="IPR005158">
    <property type="entry name" value="BTAD"/>
</dbReference>
<protein>
    <submittedName>
        <fullName evidence="7">Uncharacterized protein</fullName>
    </submittedName>
</protein>
<dbReference type="SUPFAM" id="SSF52540">
    <property type="entry name" value="P-loop containing nucleoside triphosphate hydrolases"/>
    <property type="match status" value="1"/>
</dbReference>
<name>A0A5M3XMU2_9ACTN</name>
<dbReference type="Gene3D" id="1.10.10.10">
    <property type="entry name" value="Winged helix-like DNA-binding domain superfamily/Winged helix DNA-binding domain"/>
    <property type="match status" value="1"/>
</dbReference>